<dbReference type="PANTHER" id="PTHR37423">
    <property type="entry name" value="SOLUBLE LYTIC MUREIN TRANSGLYCOSYLASE-RELATED"/>
    <property type="match status" value="1"/>
</dbReference>
<dbReference type="InterPro" id="IPR008939">
    <property type="entry name" value="Lytic_TGlycosylase_superhlx_U"/>
</dbReference>
<reference evidence="6 7" key="1">
    <citation type="submission" date="2018-10" db="EMBL/GenBank/DDBJ databases">
        <authorList>
            <person name="Jung H.S."/>
            <person name="Jeon C.O."/>
        </authorList>
    </citation>
    <scope>NUCLEOTIDE SEQUENCE [LARGE SCALE GENOMIC DNA]</scope>
    <source>
        <strain evidence="6 7">MA-7-27</strain>
    </source>
</reference>
<dbReference type="AlphaFoldDB" id="A0A3L9Y558"/>
<keyword evidence="3 4" id="KW-0732">Signal</keyword>
<accession>A0A3L9Y558</accession>
<dbReference type="InterPro" id="IPR008258">
    <property type="entry name" value="Transglycosylase_SLT_dom_1"/>
</dbReference>
<evidence type="ECO:0000313" key="6">
    <source>
        <dbReference type="EMBL" id="RMA42585.1"/>
    </source>
</evidence>
<dbReference type="RefSeq" id="WP_121897370.1">
    <property type="nucleotide sequence ID" value="NZ_RCNT01000003.1"/>
</dbReference>
<dbReference type="GO" id="GO:0000270">
    <property type="term" value="P:peptidoglycan metabolic process"/>
    <property type="evidence" value="ECO:0007669"/>
    <property type="project" value="InterPro"/>
</dbReference>
<dbReference type="Pfam" id="PF01464">
    <property type="entry name" value="SLT"/>
    <property type="match status" value="1"/>
</dbReference>
<feature type="signal peptide" evidence="4">
    <location>
        <begin position="1"/>
        <end position="19"/>
    </location>
</feature>
<evidence type="ECO:0000256" key="4">
    <source>
        <dbReference type="SAM" id="SignalP"/>
    </source>
</evidence>
<evidence type="ECO:0000256" key="2">
    <source>
        <dbReference type="ARBA" id="ARBA00009387"/>
    </source>
</evidence>
<gene>
    <name evidence="6" type="ORF">D9R08_07215</name>
</gene>
<dbReference type="InterPro" id="IPR023346">
    <property type="entry name" value="Lysozyme-like_dom_sf"/>
</dbReference>
<evidence type="ECO:0000259" key="5">
    <source>
        <dbReference type="Pfam" id="PF01464"/>
    </source>
</evidence>
<comment type="caution">
    <text evidence="6">The sequence shown here is derived from an EMBL/GenBank/DDBJ whole genome shotgun (WGS) entry which is preliminary data.</text>
</comment>
<comment type="similarity">
    <text evidence="2">Belongs to the virb1 family.</text>
</comment>
<dbReference type="InterPro" id="IPR000189">
    <property type="entry name" value="Transglyc_AS"/>
</dbReference>
<dbReference type="PROSITE" id="PS00922">
    <property type="entry name" value="TRANSGLYCOSYLASE"/>
    <property type="match status" value="1"/>
</dbReference>
<dbReference type="Proteomes" id="UP000281343">
    <property type="component" value="Unassembled WGS sequence"/>
</dbReference>
<dbReference type="Gene3D" id="1.25.20.10">
    <property type="entry name" value="Bacterial muramidases"/>
    <property type="match status" value="1"/>
</dbReference>
<name>A0A3L9Y558_9RHOB</name>
<keyword evidence="7" id="KW-1185">Reference proteome</keyword>
<comment type="similarity">
    <text evidence="1">Belongs to the transglycosylase Slt family.</text>
</comment>
<dbReference type="GO" id="GO:0008933">
    <property type="term" value="F:peptidoglycan lytic transglycosylase activity"/>
    <property type="evidence" value="ECO:0007669"/>
    <property type="project" value="InterPro"/>
</dbReference>
<dbReference type="Gene3D" id="1.10.530.10">
    <property type="match status" value="1"/>
</dbReference>
<dbReference type="CDD" id="cd13401">
    <property type="entry name" value="Slt70-like"/>
    <property type="match status" value="1"/>
</dbReference>
<dbReference type="GO" id="GO:0004553">
    <property type="term" value="F:hydrolase activity, hydrolyzing O-glycosyl compounds"/>
    <property type="evidence" value="ECO:0007669"/>
    <property type="project" value="InterPro"/>
</dbReference>
<evidence type="ECO:0000256" key="1">
    <source>
        <dbReference type="ARBA" id="ARBA00007734"/>
    </source>
</evidence>
<dbReference type="EMBL" id="RCNT01000003">
    <property type="protein sequence ID" value="RMA42585.1"/>
    <property type="molecule type" value="Genomic_DNA"/>
</dbReference>
<dbReference type="SUPFAM" id="SSF48435">
    <property type="entry name" value="Bacterial muramidases"/>
    <property type="match status" value="1"/>
</dbReference>
<dbReference type="GO" id="GO:0016020">
    <property type="term" value="C:membrane"/>
    <property type="evidence" value="ECO:0007669"/>
    <property type="project" value="InterPro"/>
</dbReference>
<organism evidence="6 7">
    <name type="scientific">Rhodophyticola porphyridii</name>
    <dbReference type="NCBI Taxonomy" id="1852017"/>
    <lineage>
        <taxon>Bacteria</taxon>
        <taxon>Pseudomonadati</taxon>
        <taxon>Pseudomonadota</taxon>
        <taxon>Alphaproteobacteria</taxon>
        <taxon>Rhodobacterales</taxon>
        <taxon>Roseobacteraceae</taxon>
        <taxon>Rhodophyticola</taxon>
    </lineage>
</organism>
<dbReference type="OrthoDB" id="9815002at2"/>
<feature type="chain" id="PRO_5018202492" evidence="4">
    <location>
        <begin position="20"/>
        <end position="644"/>
    </location>
</feature>
<dbReference type="SUPFAM" id="SSF53955">
    <property type="entry name" value="Lysozyme-like"/>
    <property type="match status" value="1"/>
</dbReference>
<feature type="domain" description="Transglycosylase SLT" evidence="5">
    <location>
        <begin position="489"/>
        <end position="590"/>
    </location>
</feature>
<proteinExistence type="inferred from homology"/>
<evidence type="ECO:0000313" key="7">
    <source>
        <dbReference type="Proteomes" id="UP000281343"/>
    </source>
</evidence>
<sequence>MRAILLSAMLALSPLSATASSDAIGIALAAIGAQDFELAAQARSQIEDDIGRDVVTWAQLRARQGSFAEYVDFLERNPDWPGLPFLRARGERNIPEGAEPATVIAYFAPQPPETGTGSLRLAEALRARGDADAAHAEIIRAWTTMTLTTSQFETMLAEYGPVLADHHIARLDNLLWQGEQDRARQMENFVPENWRALAEARVALRERRPGVDTLIEAVPDALQSDPGLAYERFLWRVRSGFWDTASDLMLATSTSAEALGRPSVWGSRRASLARDVLREGEFARAYALASSHFIDPDDDYLNYSDLEWISGYAALRMGNADQAITHFTNFRNVVFSPISVGRAGYWLGRAHEAAGNADEAAEAYALGAQFQSSFYGQLAAERGGLPTDPHFLGNEMFGDWRTASFMGSSVLRAALVLYEAGQTGLAERFMTHLTESLSRQEAGQLADLAFDLGDPHIALMIAKRAAQQGYEIMRAYYPVTDLAQAQLPSPASLNLSIARRESEFDPDVISSAGAVGLMQVMPGTGRGQAGRLGIEFSEARLLSDPAYNAVLGSGYLAYLAEEFGSNPVLLAAAYNAGPSRARTWIERFGDPRSESVDVIDWIEAIPFTETRNYIMRVTESLAIYDAQLTGELAPPALTERLKMR</sequence>
<protein>
    <submittedName>
        <fullName evidence="6">Lytic transglycosylase domain-containing protein</fullName>
    </submittedName>
</protein>
<evidence type="ECO:0000256" key="3">
    <source>
        <dbReference type="ARBA" id="ARBA00022729"/>
    </source>
</evidence>
<dbReference type="GO" id="GO:0042597">
    <property type="term" value="C:periplasmic space"/>
    <property type="evidence" value="ECO:0007669"/>
    <property type="project" value="InterPro"/>
</dbReference>
<dbReference type="PANTHER" id="PTHR37423:SF2">
    <property type="entry name" value="MEMBRANE-BOUND LYTIC MUREIN TRANSGLYCOSYLASE C"/>
    <property type="match status" value="1"/>
</dbReference>